<name>Q13G57_PARXL</name>
<evidence type="ECO:0000313" key="3">
    <source>
        <dbReference type="Proteomes" id="UP000001817"/>
    </source>
</evidence>
<dbReference type="AlphaFoldDB" id="Q13G57"/>
<evidence type="ECO:0000256" key="1">
    <source>
        <dbReference type="SAM" id="MobiDB-lite"/>
    </source>
</evidence>
<keyword evidence="3" id="KW-1185">Reference proteome</keyword>
<accession>Q13G57</accession>
<reference evidence="2 3" key="1">
    <citation type="journal article" date="2006" name="Proc. Natl. Acad. Sci. U.S.A.">
        <title>Burkholderia xenovorans LB400 harbors a multi-replicon, 9.73-Mbp genome shaped for versatility.</title>
        <authorList>
            <person name="Chain P.S."/>
            <person name="Denef V.J."/>
            <person name="Konstantinidis K.T."/>
            <person name="Vergez L.M."/>
            <person name="Agullo L."/>
            <person name="Reyes V.L."/>
            <person name="Hauser L."/>
            <person name="Cordova M."/>
            <person name="Gomez L."/>
            <person name="Gonzalez M."/>
            <person name="Land M."/>
            <person name="Lao V."/>
            <person name="Larimer F."/>
            <person name="LiPuma J.J."/>
            <person name="Mahenthiralingam E."/>
            <person name="Malfatti S.A."/>
            <person name="Marx C.J."/>
            <person name="Parnell J.J."/>
            <person name="Ramette A."/>
            <person name="Richardson P."/>
            <person name="Seeger M."/>
            <person name="Smith D."/>
            <person name="Spilker T."/>
            <person name="Sul W.J."/>
            <person name="Tsoi T.V."/>
            <person name="Ulrich L.E."/>
            <person name="Zhulin I.B."/>
            <person name="Tiedje J.M."/>
        </authorList>
    </citation>
    <scope>NUCLEOTIDE SEQUENCE [LARGE SCALE GENOMIC DNA]</scope>
    <source>
        <strain evidence="2 3">LB400</strain>
    </source>
</reference>
<organism evidence="2 3">
    <name type="scientific">Paraburkholderia xenovorans (strain LB400)</name>
    <dbReference type="NCBI Taxonomy" id="266265"/>
    <lineage>
        <taxon>Bacteria</taxon>
        <taxon>Pseudomonadati</taxon>
        <taxon>Pseudomonadota</taxon>
        <taxon>Betaproteobacteria</taxon>
        <taxon>Burkholderiales</taxon>
        <taxon>Burkholderiaceae</taxon>
        <taxon>Paraburkholderia</taxon>
    </lineage>
</organism>
<dbReference type="EMBL" id="CP000272">
    <property type="protein sequence ID" value="ABE36932.1"/>
    <property type="molecule type" value="Genomic_DNA"/>
</dbReference>
<dbReference type="KEGG" id="bxe:Bxe_C1065"/>
<evidence type="ECO:0000313" key="2">
    <source>
        <dbReference type="EMBL" id="ABE36932.1"/>
    </source>
</evidence>
<protein>
    <submittedName>
        <fullName evidence="2">Uncharacterized protein</fullName>
    </submittedName>
</protein>
<proteinExistence type="predicted"/>
<sequence>MNRGAGMLVCAGHPVRDSKKSATRQPSNLTVPREGLRALQEKRTPRRLDGGRSRMSLEAFYARRIVEVGSDRSDRTGWWP</sequence>
<gene>
    <name evidence="2" type="ORF">Bxe_C1065</name>
</gene>
<dbReference type="Proteomes" id="UP000001817">
    <property type="component" value="Chromosome 3"/>
</dbReference>
<feature type="region of interest" description="Disordered" evidence="1">
    <location>
        <begin position="1"/>
        <end position="29"/>
    </location>
</feature>